<evidence type="ECO:0000313" key="2">
    <source>
        <dbReference type="EMBL" id="KAJ8943012.1"/>
    </source>
</evidence>
<keyword evidence="1" id="KW-0812">Transmembrane</keyword>
<comment type="caution">
    <text evidence="2">The sequence shown here is derived from an EMBL/GenBank/DDBJ whole genome shotgun (WGS) entry which is preliminary data.</text>
</comment>
<reference evidence="2" key="1">
    <citation type="journal article" date="2023" name="Insect Mol. Biol.">
        <title>Genome sequencing provides insights into the evolution of gene families encoding plant cell wall-degrading enzymes in longhorned beetles.</title>
        <authorList>
            <person name="Shin N.R."/>
            <person name="Okamura Y."/>
            <person name="Kirsch R."/>
            <person name="Pauchet Y."/>
        </authorList>
    </citation>
    <scope>NUCLEOTIDE SEQUENCE</scope>
    <source>
        <strain evidence="2">AMC_N1</strain>
    </source>
</reference>
<dbReference type="InterPro" id="IPR013083">
    <property type="entry name" value="Znf_RING/FYVE/PHD"/>
</dbReference>
<sequence length="424" mass="49417">MSTIIFQPSSDSFLGSQQRWFPFLTEVAMGLGTEIMEEMHCMEQFFIKLQNIYAFVCQWKNGNIQMTFGFSRTGHIMLVMFEIDFPRFSHRRDGVNGEHVCFFIICDSLFENKELTGSKGDKSVVIALTTILFYSVFSYFATRLRDIWRRSRARSIQTTPSMRNYLKWLCKIILEWAKAVIVVLCLREQGIHYEPKLGYSVATFSYYLCTEKVFLEIFPALVELLNIDKMENLEHLYIPLSLNVLATVSGGTLAVYAMYLRYSHFVLLSLYFLVYLRVKDAYYNYWELIIAERETYSSFRTATEKEIQDWADICAVCLSNMSRARITPCNHLFHPWFKEEGRSRLWDILEMSAITRKQIAGRTIKVETDNRYSLHSLQKYKITIGAVKECHQALTAAILIYNISACCVKGNAQFRGNKEADRYL</sequence>
<organism evidence="2 3">
    <name type="scientific">Aromia moschata</name>
    <dbReference type="NCBI Taxonomy" id="1265417"/>
    <lineage>
        <taxon>Eukaryota</taxon>
        <taxon>Metazoa</taxon>
        <taxon>Ecdysozoa</taxon>
        <taxon>Arthropoda</taxon>
        <taxon>Hexapoda</taxon>
        <taxon>Insecta</taxon>
        <taxon>Pterygota</taxon>
        <taxon>Neoptera</taxon>
        <taxon>Endopterygota</taxon>
        <taxon>Coleoptera</taxon>
        <taxon>Polyphaga</taxon>
        <taxon>Cucujiformia</taxon>
        <taxon>Chrysomeloidea</taxon>
        <taxon>Cerambycidae</taxon>
        <taxon>Cerambycinae</taxon>
        <taxon>Callichromatini</taxon>
        <taxon>Aromia</taxon>
    </lineage>
</organism>
<name>A0AAV8XXI3_9CUCU</name>
<keyword evidence="3" id="KW-1185">Reference proteome</keyword>
<feature type="transmembrane region" description="Helical" evidence="1">
    <location>
        <begin position="236"/>
        <end position="256"/>
    </location>
</feature>
<keyword evidence="1" id="KW-0472">Membrane</keyword>
<protein>
    <recommendedName>
        <fullName evidence="4">Odorant receptor</fullName>
    </recommendedName>
</protein>
<dbReference type="EMBL" id="JAPWTK010000305">
    <property type="protein sequence ID" value="KAJ8943012.1"/>
    <property type="molecule type" value="Genomic_DNA"/>
</dbReference>
<keyword evidence="1" id="KW-1133">Transmembrane helix</keyword>
<proteinExistence type="predicted"/>
<dbReference type="Gene3D" id="3.30.40.10">
    <property type="entry name" value="Zinc/RING finger domain, C3HC4 (zinc finger)"/>
    <property type="match status" value="1"/>
</dbReference>
<dbReference type="AlphaFoldDB" id="A0AAV8XXI3"/>
<evidence type="ECO:0008006" key="4">
    <source>
        <dbReference type="Google" id="ProtNLM"/>
    </source>
</evidence>
<dbReference type="Proteomes" id="UP001162162">
    <property type="component" value="Unassembled WGS sequence"/>
</dbReference>
<feature type="transmembrane region" description="Helical" evidence="1">
    <location>
        <begin position="124"/>
        <end position="144"/>
    </location>
</feature>
<feature type="non-terminal residue" evidence="2">
    <location>
        <position position="424"/>
    </location>
</feature>
<dbReference type="SUPFAM" id="SSF57850">
    <property type="entry name" value="RING/U-box"/>
    <property type="match status" value="1"/>
</dbReference>
<gene>
    <name evidence="2" type="ORF">NQ318_008330</name>
</gene>
<accession>A0AAV8XXI3</accession>
<evidence type="ECO:0000313" key="3">
    <source>
        <dbReference type="Proteomes" id="UP001162162"/>
    </source>
</evidence>
<evidence type="ECO:0000256" key="1">
    <source>
        <dbReference type="SAM" id="Phobius"/>
    </source>
</evidence>